<evidence type="ECO:0000313" key="3">
    <source>
        <dbReference type="EMBL" id="KAF7821858.1"/>
    </source>
</evidence>
<comment type="caution">
    <text evidence="3">The sequence shown here is derived from an EMBL/GenBank/DDBJ whole genome shotgun (WGS) entry which is preliminary data.</text>
</comment>
<reference evidence="3" key="1">
    <citation type="submission" date="2020-09" db="EMBL/GenBank/DDBJ databases">
        <title>Genome-Enabled Discovery of Anthraquinone Biosynthesis in Senna tora.</title>
        <authorList>
            <person name="Kang S.-H."/>
            <person name="Pandey R.P."/>
            <person name="Lee C.-M."/>
            <person name="Sim J.-S."/>
            <person name="Jeong J.-T."/>
            <person name="Choi B.-S."/>
            <person name="Jung M."/>
            <person name="Ginzburg D."/>
            <person name="Zhao K."/>
            <person name="Won S.Y."/>
            <person name="Oh T.-J."/>
            <person name="Yu Y."/>
            <person name="Kim N.-H."/>
            <person name="Lee O.R."/>
            <person name="Lee T.-H."/>
            <person name="Bashyal P."/>
            <person name="Kim T.-S."/>
            <person name="Lee W.-H."/>
            <person name="Kawkins C."/>
            <person name="Kim C.-K."/>
            <person name="Kim J.S."/>
            <person name="Ahn B.O."/>
            <person name="Rhee S.Y."/>
            <person name="Sohng J.K."/>
        </authorList>
    </citation>
    <scope>NUCLEOTIDE SEQUENCE</scope>
    <source>
        <tissue evidence="3">Leaf</tissue>
    </source>
</reference>
<dbReference type="AlphaFoldDB" id="A0A834TGW7"/>
<feature type="compositionally biased region" description="Basic and acidic residues" evidence="1">
    <location>
        <begin position="247"/>
        <end position="256"/>
    </location>
</feature>
<evidence type="ECO:0000313" key="4">
    <source>
        <dbReference type="Proteomes" id="UP000634136"/>
    </source>
</evidence>
<proteinExistence type="predicted"/>
<gene>
    <name evidence="3" type="ORF">G2W53_027313</name>
</gene>
<evidence type="ECO:0000256" key="1">
    <source>
        <dbReference type="SAM" id="MobiDB-lite"/>
    </source>
</evidence>
<protein>
    <submittedName>
        <fullName evidence="3">Retrotransposable element Tf2</fullName>
    </submittedName>
</protein>
<accession>A0A834TGW7</accession>
<feature type="domain" description="Retrotransposon gag" evidence="2">
    <location>
        <begin position="58"/>
        <end position="141"/>
    </location>
</feature>
<dbReference type="OrthoDB" id="1734478at2759"/>
<feature type="region of interest" description="Disordered" evidence="1">
    <location>
        <begin position="187"/>
        <end position="256"/>
    </location>
</feature>
<keyword evidence="4" id="KW-1185">Reference proteome</keyword>
<organism evidence="3 4">
    <name type="scientific">Senna tora</name>
    <dbReference type="NCBI Taxonomy" id="362788"/>
    <lineage>
        <taxon>Eukaryota</taxon>
        <taxon>Viridiplantae</taxon>
        <taxon>Streptophyta</taxon>
        <taxon>Embryophyta</taxon>
        <taxon>Tracheophyta</taxon>
        <taxon>Spermatophyta</taxon>
        <taxon>Magnoliopsida</taxon>
        <taxon>eudicotyledons</taxon>
        <taxon>Gunneridae</taxon>
        <taxon>Pentapetalae</taxon>
        <taxon>rosids</taxon>
        <taxon>fabids</taxon>
        <taxon>Fabales</taxon>
        <taxon>Fabaceae</taxon>
        <taxon>Caesalpinioideae</taxon>
        <taxon>Cassia clade</taxon>
        <taxon>Senna</taxon>
    </lineage>
</organism>
<feature type="compositionally biased region" description="Basic and acidic residues" evidence="1">
    <location>
        <begin position="223"/>
        <end position="232"/>
    </location>
</feature>
<dbReference type="Proteomes" id="UP000634136">
    <property type="component" value="Unassembled WGS sequence"/>
</dbReference>
<evidence type="ECO:0000259" key="2">
    <source>
        <dbReference type="Pfam" id="PF03732"/>
    </source>
</evidence>
<dbReference type="InterPro" id="IPR005162">
    <property type="entry name" value="Retrotrans_gag_dom"/>
</dbReference>
<dbReference type="EMBL" id="JAAIUW010000008">
    <property type="protein sequence ID" value="KAF7821858.1"/>
    <property type="molecule type" value="Genomic_DNA"/>
</dbReference>
<feature type="compositionally biased region" description="Polar residues" evidence="1">
    <location>
        <begin position="233"/>
        <end position="242"/>
    </location>
</feature>
<sequence length="256" mass="29842">MGYAGGMWFLWNEEQVKISVLEHTFQEIHTRVEVNNSDPIIISCVYASPLRERRKVLWENLIKISSWLEVRKLVQSWSEFKTELLRRFHQSQQGNGYEILMAHKQTHDVGEYKERFKLLSALLKDATEEMLIGFYQNGLKEEVRAELRMTQAQNLLDIMDMSQKIKERNEVVERLREEKIKRALKPNPLPKWITGSSRPNYSKTITPTTEPVQSNASTTNKGTENKTSDDQKSSAASNTPSKKNCRRLTDEEIKRK</sequence>
<dbReference type="Pfam" id="PF03732">
    <property type="entry name" value="Retrotrans_gag"/>
    <property type="match status" value="1"/>
</dbReference>
<name>A0A834TGW7_9FABA</name>
<feature type="compositionally biased region" description="Polar residues" evidence="1">
    <location>
        <begin position="194"/>
        <end position="222"/>
    </location>
</feature>